<dbReference type="EC" id="3.1.4.52" evidence="8"/>
<dbReference type="InterPro" id="IPR003607">
    <property type="entry name" value="HD/PDEase_dom"/>
</dbReference>
<evidence type="ECO:0000259" key="6">
    <source>
        <dbReference type="PROSITE" id="PS50113"/>
    </source>
</evidence>
<dbReference type="SUPFAM" id="SSF109604">
    <property type="entry name" value="HD-domain/PDEase-like"/>
    <property type="match status" value="1"/>
</dbReference>
<dbReference type="Pfam" id="PF13185">
    <property type="entry name" value="GAF_2"/>
    <property type="match status" value="1"/>
</dbReference>
<accession>A0ABR5SJW9</accession>
<dbReference type="Pfam" id="PF13487">
    <property type="entry name" value="HD_5"/>
    <property type="match status" value="1"/>
</dbReference>
<feature type="modified residue" description="4-aspartylphosphate" evidence="3">
    <location>
        <position position="60"/>
    </location>
</feature>
<dbReference type="GO" id="GO:0071111">
    <property type="term" value="F:cyclic-guanylate-specific phosphodiesterase activity"/>
    <property type="evidence" value="ECO:0007669"/>
    <property type="project" value="UniProtKB-EC"/>
</dbReference>
<name>A0ABR5SJW9_9BACT</name>
<feature type="domain" description="PAC" evidence="6">
    <location>
        <begin position="229"/>
        <end position="281"/>
    </location>
</feature>
<dbReference type="SUPFAM" id="SSF52172">
    <property type="entry name" value="CheY-like"/>
    <property type="match status" value="1"/>
</dbReference>
<evidence type="ECO:0000256" key="3">
    <source>
        <dbReference type="PROSITE-ProRule" id="PRU00169"/>
    </source>
</evidence>
<evidence type="ECO:0000256" key="2">
    <source>
        <dbReference type="ARBA" id="ARBA00022777"/>
    </source>
</evidence>
<dbReference type="EMBL" id="LNQR01000001">
    <property type="protein sequence ID" value="KWT95108.1"/>
    <property type="molecule type" value="Genomic_DNA"/>
</dbReference>
<feature type="domain" description="HD-GYP" evidence="7">
    <location>
        <begin position="582"/>
        <end position="777"/>
    </location>
</feature>
<dbReference type="InterPro" id="IPR000700">
    <property type="entry name" value="PAS-assoc_C"/>
</dbReference>
<dbReference type="Gene3D" id="3.30.450.40">
    <property type="match status" value="1"/>
</dbReference>
<dbReference type="InterPro" id="IPR029016">
    <property type="entry name" value="GAF-like_dom_sf"/>
</dbReference>
<evidence type="ECO:0000259" key="5">
    <source>
        <dbReference type="PROSITE" id="PS50112"/>
    </source>
</evidence>
<dbReference type="InterPro" id="IPR000014">
    <property type="entry name" value="PAS"/>
</dbReference>
<dbReference type="CDD" id="cd00077">
    <property type="entry name" value="HDc"/>
    <property type="match status" value="1"/>
</dbReference>
<dbReference type="PROSITE" id="PS50113">
    <property type="entry name" value="PAC"/>
    <property type="match status" value="2"/>
</dbReference>
<feature type="domain" description="PAS" evidence="5">
    <location>
        <begin position="450"/>
        <end position="520"/>
    </location>
</feature>
<dbReference type="SMART" id="SM00065">
    <property type="entry name" value="GAF"/>
    <property type="match status" value="1"/>
</dbReference>
<keyword evidence="3" id="KW-0597">Phosphoprotein</keyword>
<dbReference type="CDD" id="cd00130">
    <property type="entry name" value="PAS"/>
    <property type="match status" value="1"/>
</dbReference>
<dbReference type="InterPro" id="IPR037522">
    <property type="entry name" value="HD_GYP_dom"/>
</dbReference>
<protein>
    <submittedName>
        <fullName evidence="8">PAS domain-containing protein</fullName>
        <ecNumber evidence="8">3.1.4.52</ecNumber>
    </submittedName>
</protein>
<evidence type="ECO:0000259" key="7">
    <source>
        <dbReference type="PROSITE" id="PS51832"/>
    </source>
</evidence>
<dbReference type="PROSITE" id="PS50110">
    <property type="entry name" value="RESPONSE_REGULATORY"/>
    <property type="match status" value="1"/>
</dbReference>
<evidence type="ECO:0000259" key="4">
    <source>
        <dbReference type="PROSITE" id="PS50110"/>
    </source>
</evidence>
<organism evidence="8 9">
    <name type="scientific">Candidatus Magnetominusculus xianensis</name>
    <dbReference type="NCBI Taxonomy" id="1748249"/>
    <lineage>
        <taxon>Bacteria</taxon>
        <taxon>Pseudomonadati</taxon>
        <taxon>Nitrospirota</taxon>
        <taxon>Nitrospiria</taxon>
        <taxon>Nitrospirales</taxon>
        <taxon>Nitrospiraceae</taxon>
        <taxon>Candidatus Magnetominusculus</taxon>
    </lineage>
</organism>
<keyword evidence="9" id="KW-1185">Reference proteome</keyword>
<dbReference type="Gene3D" id="3.40.50.2300">
    <property type="match status" value="1"/>
</dbReference>
<keyword evidence="8" id="KW-0378">Hydrolase</keyword>
<dbReference type="SMART" id="SM00471">
    <property type="entry name" value="HDc"/>
    <property type="match status" value="1"/>
</dbReference>
<evidence type="ECO:0000313" key="9">
    <source>
        <dbReference type="Proteomes" id="UP000060487"/>
    </source>
</evidence>
<dbReference type="SUPFAM" id="SSF55781">
    <property type="entry name" value="GAF domain-like"/>
    <property type="match status" value="1"/>
</dbReference>
<dbReference type="PROSITE" id="PS50112">
    <property type="entry name" value="PAS"/>
    <property type="match status" value="2"/>
</dbReference>
<dbReference type="CDD" id="cd00156">
    <property type="entry name" value="REC"/>
    <property type="match status" value="1"/>
</dbReference>
<feature type="domain" description="Response regulatory" evidence="4">
    <location>
        <begin position="11"/>
        <end position="126"/>
    </location>
</feature>
<sequence>MREWVLETKYRILVIDDEQVVHDVISKHLGKKGYDVHHAFNGEEGLLVCTSVQPSVILLDLKMPVMNGLEFLDKFREQFSFPCSIIAVTGHAGDVDFEKCFKNGIMSFLHKPFSLYELIGVIDSSINLQRTQHSLLKELSERKSVEEKHLQLLDDFEAIFENAPFGIAYLDCEFNIIKMNRFLYNITGFQPKDIVGKPCYETVGEYAADNAKGGMEKVCSFCKVAESLMTGEPTAVERPMGKNFLKLTTIPLFDKDKSISHFLEVIEDITWQKEAEGKIVRHYQIQGTINSILQISIEPIPLKDVLQQVLELVLSIPRFSFQSKGSIHLVDDTTHTLVLCAHHNYSEPLLTICDVIPFGRCLCGLAASTGEIIHAETVDERHTIRYDTMAPHGHYCIPIVHNNKVLGVFNMYITEGHKRSSEEEEFLSAIANTISGVIVRNQRNAEIREREEHFRSVVESTKNAIITINSSGNITFWNKAAENMFGYTFDEIRSAPVAKIIPERFRKGHIEGMDRVLKTGEARVIGEMIELFGLRKDGSEFPIEFSVARWKASTGIYFTAVLVDITKRKQAEETLAESFENLRKALGGVIQTLSMALEAKDPYTAGHQNRVADLSRAIAIEMGLSHHQIEGIRMAGAIHDVGKIWVPSEILSKPGKLHESEFMLIKNHSFVGYEILSTVEFPWPIDKIVLQHHEKLDGSGYPQGLKGEEILIEARIICVADIVEAMSSHRPYRPSLGMDIALEEIVSNKGILYDIYVVDACLRLFKEKGFTFKDSPKYNQSPRQNKYDTKANTNKLNNAVNIKA</sequence>
<comment type="caution">
    <text evidence="8">The sequence shown here is derived from an EMBL/GenBank/DDBJ whole genome shotgun (WGS) entry which is preliminary data.</text>
</comment>
<keyword evidence="1" id="KW-0808">Transferase</keyword>
<dbReference type="PROSITE" id="PS51832">
    <property type="entry name" value="HD_GYP"/>
    <property type="match status" value="1"/>
</dbReference>
<dbReference type="PANTHER" id="PTHR43155:SF2">
    <property type="entry name" value="CYCLIC DI-GMP PHOSPHODIESTERASE PA4108"/>
    <property type="match status" value="1"/>
</dbReference>
<keyword evidence="2" id="KW-0418">Kinase</keyword>
<dbReference type="SMART" id="SM00448">
    <property type="entry name" value="REC"/>
    <property type="match status" value="1"/>
</dbReference>
<reference evidence="8 9" key="1">
    <citation type="submission" date="2015-11" db="EMBL/GenBank/DDBJ databases">
        <authorList>
            <person name="Lin W."/>
        </authorList>
    </citation>
    <scope>NUCLEOTIDE SEQUENCE [LARGE SCALE GENOMIC DNA]</scope>
    <source>
        <strain evidence="8 9">HCH-1</strain>
    </source>
</reference>
<dbReference type="PANTHER" id="PTHR43155">
    <property type="entry name" value="CYCLIC DI-GMP PHOSPHODIESTERASE PA4108-RELATED"/>
    <property type="match status" value="1"/>
</dbReference>
<dbReference type="Gene3D" id="3.30.450.20">
    <property type="entry name" value="PAS domain"/>
    <property type="match status" value="2"/>
</dbReference>
<gene>
    <name evidence="8" type="ORF">ASN18_0036</name>
</gene>
<dbReference type="InterPro" id="IPR011006">
    <property type="entry name" value="CheY-like_superfamily"/>
</dbReference>
<evidence type="ECO:0000313" key="8">
    <source>
        <dbReference type="EMBL" id="KWT95108.1"/>
    </source>
</evidence>
<dbReference type="Proteomes" id="UP000060487">
    <property type="component" value="Unassembled WGS sequence"/>
</dbReference>
<dbReference type="SMART" id="SM00091">
    <property type="entry name" value="PAS"/>
    <property type="match status" value="2"/>
</dbReference>
<proteinExistence type="predicted"/>
<dbReference type="InterPro" id="IPR003018">
    <property type="entry name" value="GAF"/>
</dbReference>
<dbReference type="InterPro" id="IPR035965">
    <property type="entry name" value="PAS-like_dom_sf"/>
</dbReference>
<evidence type="ECO:0000256" key="1">
    <source>
        <dbReference type="ARBA" id="ARBA00022679"/>
    </source>
</evidence>
<dbReference type="Gene3D" id="1.10.3210.10">
    <property type="entry name" value="Hypothetical protein af1432"/>
    <property type="match status" value="1"/>
</dbReference>
<dbReference type="Pfam" id="PF00072">
    <property type="entry name" value="Response_reg"/>
    <property type="match status" value="1"/>
</dbReference>
<feature type="domain" description="PAS" evidence="5">
    <location>
        <begin position="152"/>
        <end position="197"/>
    </location>
</feature>
<dbReference type="SUPFAM" id="SSF55785">
    <property type="entry name" value="PYP-like sensor domain (PAS domain)"/>
    <property type="match status" value="2"/>
</dbReference>
<dbReference type="InterPro" id="IPR001789">
    <property type="entry name" value="Sig_transdc_resp-reg_receiver"/>
</dbReference>
<feature type="domain" description="PAC" evidence="6">
    <location>
        <begin position="527"/>
        <end position="577"/>
    </location>
</feature>
<dbReference type="NCBIfam" id="TIGR00229">
    <property type="entry name" value="sensory_box"/>
    <property type="match status" value="2"/>
</dbReference>
<dbReference type="Pfam" id="PF13426">
    <property type="entry name" value="PAS_9"/>
    <property type="match status" value="2"/>
</dbReference>